<dbReference type="AlphaFoldDB" id="A0A316DKH5"/>
<dbReference type="InterPro" id="IPR026341">
    <property type="entry name" value="T9SS_type_B"/>
</dbReference>
<dbReference type="NCBIfam" id="TIGR04131">
    <property type="entry name" value="Bac_Flav_CTERM"/>
    <property type="match status" value="1"/>
</dbReference>
<proteinExistence type="predicted"/>
<organism evidence="1 2">
    <name type="scientific">Xanthomarina spongicola</name>
    <dbReference type="NCBI Taxonomy" id="570520"/>
    <lineage>
        <taxon>Bacteria</taxon>
        <taxon>Pseudomonadati</taxon>
        <taxon>Bacteroidota</taxon>
        <taxon>Flavobacteriia</taxon>
        <taxon>Flavobacteriales</taxon>
        <taxon>Flavobacteriaceae</taxon>
        <taxon>Xanthomarina</taxon>
    </lineage>
</organism>
<dbReference type="RefSeq" id="WP_245881529.1">
    <property type="nucleotide sequence ID" value="NZ_QGGP01000007.1"/>
</dbReference>
<accession>A0A316DKH5</accession>
<evidence type="ECO:0000313" key="2">
    <source>
        <dbReference type="Proteomes" id="UP000245430"/>
    </source>
</evidence>
<protein>
    <submittedName>
        <fullName evidence="1">Gliding motility-associated-like protein</fullName>
    </submittedName>
</protein>
<sequence length="612" mass="68916">MFRLYKYVLLFIFITSNVAFSQEISLFQQFNGRYDYLAIGNTLNTFENNIDRDFCEILPESQADLLLPVNTNIIAAYLYWAGSGEGDLEVSLNSVPFIADDIYLIDYNDSSYGVLTYFSCYADITDYIIATGNATYNFSNLDISETLFNNPGYCGNRTNFAGWSIYIVYEDMDLPLNQVNLFQGLDIINRNVREKIITLDNVNVLDNEGAKIGFLAWEGDALLNYGESLLINDNIISNPPLNPANNAFNGTNTFTNSNTFYNGDIDVYGIQDNITIGDTSVEIKLTTGDLDVNGILQADLIIINNIITVLNSQLPDATVQINAINLECSNRQITIDYTVFNINSTEFLPSNVPIAFYANNELVGTSQTINQIEIGDSENGQITIFIPDHLPNDITITVVVDDIGDGTGIITELNELNNQDTQNIQLLEIVITPLQPITNCDEGFNMAYFDLTLQLDSIKTNGEPTAFFLTLEDLQNNDNDILNPGNFQNTVVPQTIYLKIENQPCYDIYYFDLIVENCPPHVPQVFTPNNDGYNDWFNIQGLYNIFEKHKLLIYNRYGTLIFEGDNNNPWVGKSNKGLNNIGKALPVGTYFYVLYLNDSNYKTLTGWIYLNM</sequence>
<dbReference type="Gene3D" id="2.60.40.10">
    <property type="entry name" value="Immunoglobulins"/>
    <property type="match status" value="1"/>
</dbReference>
<gene>
    <name evidence="1" type="ORF">LX78_02530</name>
</gene>
<dbReference type="InterPro" id="IPR013783">
    <property type="entry name" value="Ig-like_fold"/>
</dbReference>
<comment type="caution">
    <text evidence="1">The sequence shown here is derived from an EMBL/GenBank/DDBJ whole genome shotgun (WGS) entry which is preliminary data.</text>
</comment>
<reference evidence="1 2" key="1">
    <citation type="submission" date="2018-05" db="EMBL/GenBank/DDBJ databases">
        <title>Genomic Encyclopedia of Archaeal and Bacterial Type Strains, Phase II (KMG-II): from individual species to whole genera.</title>
        <authorList>
            <person name="Goeker M."/>
        </authorList>
    </citation>
    <scope>NUCLEOTIDE SEQUENCE [LARGE SCALE GENOMIC DNA]</scope>
    <source>
        <strain evidence="1 2">DSM 22637</strain>
    </source>
</reference>
<dbReference type="EMBL" id="QGGP01000007">
    <property type="protein sequence ID" value="PWK17739.1"/>
    <property type="molecule type" value="Genomic_DNA"/>
</dbReference>
<dbReference type="Proteomes" id="UP000245430">
    <property type="component" value="Unassembled WGS sequence"/>
</dbReference>
<dbReference type="Pfam" id="PF13585">
    <property type="entry name" value="CHU_C"/>
    <property type="match status" value="1"/>
</dbReference>
<keyword evidence="2" id="KW-1185">Reference proteome</keyword>
<name>A0A316DKH5_9FLAO</name>
<evidence type="ECO:0000313" key="1">
    <source>
        <dbReference type="EMBL" id="PWK17739.1"/>
    </source>
</evidence>